<sequence length="332" mass="36734">MNITPTSAVTATTTTTGASTPNTQENAAFAWEYIKKEQEAALAIPVIRVLIEVIRKSQAATIMGLQKDLEHATHNLKQCSFNTSISLNSVCELFIRFVTRTSFDFPNFDQCKITLIERGEQLSKKSANSRTKIAKLADRFIRDGVTILVHGFSRVVLSVLLNASAQGKRFSVIVTESRPDSSGYKLAERLQAAKIPVKLIMDGGVSRIIDKVDYVLCGAEAIVENGGIVNKIGTYQISIVAKAFKKPFYVAAESFKFTRSYPLNQSDIEFLKEEKDTFQACKSCSKCEHPESLTIDSPTLDYTPPSYITLLFTELGVLTPSAVSDELIKLYY</sequence>
<dbReference type="OMA" id="GDWESCK"/>
<dbReference type="GO" id="GO:0005829">
    <property type="term" value="C:cytosol"/>
    <property type="evidence" value="ECO:0007669"/>
    <property type="project" value="UniProtKB-SubCell"/>
</dbReference>
<feature type="region of interest" description="Disordered" evidence="10">
    <location>
        <begin position="1"/>
        <end position="21"/>
    </location>
</feature>
<dbReference type="RefSeq" id="XP_004349995.1">
    <property type="nucleotide sequence ID" value="XM_004349945.1"/>
</dbReference>
<dbReference type="EMBL" id="GL883029">
    <property type="protein sequence ID" value="EGG13296.1"/>
    <property type="molecule type" value="Genomic_DNA"/>
</dbReference>
<dbReference type="KEGG" id="dfa:DFA_11057"/>
<evidence type="ECO:0000256" key="7">
    <source>
        <dbReference type="ARBA" id="ARBA00044236"/>
    </source>
</evidence>
<evidence type="ECO:0000256" key="2">
    <source>
        <dbReference type="ARBA" id="ARBA00007251"/>
    </source>
</evidence>
<keyword evidence="3" id="KW-0963">Cytoplasm</keyword>
<dbReference type="InterPro" id="IPR042528">
    <property type="entry name" value="elF-2B_alpha_N"/>
</dbReference>
<dbReference type="GeneID" id="14865244"/>
<dbReference type="InterPro" id="IPR000649">
    <property type="entry name" value="IF-2B-related"/>
</dbReference>
<dbReference type="InterPro" id="IPR051501">
    <property type="entry name" value="eIF2B_alpha/beta/delta"/>
</dbReference>
<evidence type="ECO:0000313" key="12">
    <source>
        <dbReference type="Proteomes" id="UP000007797"/>
    </source>
</evidence>
<dbReference type="OrthoDB" id="10249309at2759"/>
<evidence type="ECO:0000313" key="11">
    <source>
        <dbReference type="EMBL" id="EGG13296.1"/>
    </source>
</evidence>
<evidence type="ECO:0000256" key="8">
    <source>
        <dbReference type="ARBA" id="ARBA00046432"/>
    </source>
</evidence>
<reference evidence="12" key="1">
    <citation type="journal article" date="2011" name="Genome Res.">
        <title>Phylogeny-wide analysis of social amoeba genomes highlights ancient origins for complex intercellular communication.</title>
        <authorList>
            <person name="Heidel A.J."/>
            <person name="Lawal H.M."/>
            <person name="Felder M."/>
            <person name="Schilde C."/>
            <person name="Helps N.R."/>
            <person name="Tunggal B."/>
            <person name="Rivero F."/>
            <person name="John U."/>
            <person name="Schleicher M."/>
            <person name="Eichinger L."/>
            <person name="Platzer M."/>
            <person name="Noegel A.A."/>
            <person name="Schaap P."/>
            <person name="Gloeckner G."/>
        </authorList>
    </citation>
    <scope>NUCLEOTIDE SEQUENCE [LARGE SCALE GENOMIC DNA]</scope>
    <source>
        <strain evidence="12">SH3</strain>
    </source>
</reference>
<dbReference type="InterPro" id="IPR037171">
    <property type="entry name" value="NagB/RpiA_transferase-like"/>
</dbReference>
<dbReference type="GO" id="GO:0005851">
    <property type="term" value="C:eukaryotic translation initiation factor 2B complex"/>
    <property type="evidence" value="ECO:0007669"/>
    <property type="project" value="TreeGrafter"/>
</dbReference>
<evidence type="ECO:0000256" key="10">
    <source>
        <dbReference type="SAM" id="MobiDB-lite"/>
    </source>
</evidence>
<comment type="similarity">
    <text evidence="2 9">Belongs to the eIF-2B alpha/beta/delta subunits family.</text>
</comment>
<dbReference type="GO" id="GO:0005085">
    <property type="term" value="F:guanyl-nucleotide exchange factor activity"/>
    <property type="evidence" value="ECO:0007669"/>
    <property type="project" value="TreeGrafter"/>
</dbReference>
<evidence type="ECO:0000256" key="4">
    <source>
        <dbReference type="ARBA" id="ARBA00022540"/>
    </source>
</evidence>
<proteinExistence type="inferred from homology"/>
<dbReference type="FunFam" id="1.20.120.1070:FF:000012">
    <property type="entry name" value="Translation initiation factor eIF-2B alpha subunit"/>
    <property type="match status" value="1"/>
</dbReference>
<dbReference type="Pfam" id="PF01008">
    <property type="entry name" value="IF-2B"/>
    <property type="match status" value="1"/>
</dbReference>
<dbReference type="Gene3D" id="1.20.120.1070">
    <property type="entry name" value="Translation initiation factor eIF-2B, N-terminal domain"/>
    <property type="match status" value="1"/>
</dbReference>
<dbReference type="PANTHER" id="PTHR45860:SF1">
    <property type="entry name" value="TRANSLATION INITIATION FACTOR EIF-2B SUBUNIT ALPHA"/>
    <property type="match status" value="1"/>
</dbReference>
<dbReference type="PANTHER" id="PTHR45860">
    <property type="entry name" value="TRANSLATION INITIATION FACTOR EIF-2B SUBUNIT ALPHA"/>
    <property type="match status" value="1"/>
</dbReference>
<gene>
    <name evidence="11" type="primary">eIF2b1</name>
    <name evidence="11" type="ORF">DFA_11057</name>
</gene>
<keyword evidence="12" id="KW-1185">Reference proteome</keyword>
<dbReference type="SUPFAM" id="SSF100950">
    <property type="entry name" value="NagB/RpiA/CoA transferase-like"/>
    <property type="match status" value="1"/>
</dbReference>
<protein>
    <recommendedName>
        <fullName evidence="6">Translation initiation factor eIF2B subunit alpha</fullName>
    </recommendedName>
    <alternativeName>
        <fullName evidence="7">eIF2B GDP-GTP exchange factor subunit alpha</fullName>
    </alternativeName>
</protein>
<dbReference type="Gene3D" id="3.40.50.10470">
    <property type="entry name" value="Translation initiation factor eif-2b, domain 2"/>
    <property type="match status" value="1"/>
</dbReference>
<evidence type="ECO:0000256" key="3">
    <source>
        <dbReference type="ARBA" id="ARBA00022490"/>
    </source>
</evidence>
<dbReference type="AlphaFoldDB" id="F4QEN5"/>
<comment type="subcellular location">
    <subcellularLocation>
        <location evidence="1">Cytoplasm</location>
        <location evidence="1">Cytosol</location>
    </subcellularLocation>
</comment>
<comment type="subunit">
    <text evidence="8">Component of the translation initiation factor 2B (eIF2B) complex which is a heterodecamer of two sets of five different subunits: alpha, beta, gamma, delta and epsilon. Subunits alpha, beta and delta comprise a regulatory subcomplex and subunits epsilon and gamma comprise a catalytic subcomplex. Within the complex, the hexameric regulatory complex resides at the center, with the two heterodimeric catalytic subcomplexes bound on opposite sides.</text>
</comment>
<accession>F4QEN5</accession>
<organism evidence="11 12">
    <name type="scientific">Cavenderia fasciculata</name>
    <name type="common">Slime mold</name>
    <name type="synonym">Dictyostelium fasciculatum</name>
    <dbReference type="NCBI Taxonomy" id="261658"/>
    <lineage>
        <taxon>Eukaryota</taxon>
        <taxon>Amoebozoa</taxon>
        <taxon>Evosea</taxon>
        <taxon>Eumycetozoa</taxon>
        <taxon>Dictyostelia</taxon>
        <taxon>Acytosteliales</taxon>
        <taxon>Cavenderiaceae</taxon>
        <taxon>Cavenderia</taxon>
    </lineage>
</organism>
<evidence type="ECO:0000256" key="1">
    <source>
        <dbReference type="ARBA" id="ARBA00004514"/>
    </source>
</evidence>
<dbReference type="GO" id="GO:0003743">
    <property type="term" value="F:translation initiation factor activity"/>
    <property type="evidence" value="ECO:0007669"/>
    <property type="project" value="UniProtKB-KW"/>
</dbReference>
<dbReference type="Proteomes" id="UP000007797">
    <property type="component" value="Unassembled WGS sequence"/>
</dbReference>
<evidence type="ECO:0000256" key="9">
    <source>
        <dbReference type="RuleBase" id="RU003814"/>
    </source>
</evidence>
<dbReference type="STRING" id="1054147.F4QEN5"/>
<name>F4QEN5_CACFS</name>
<evidence type="ECO:0000256" key="5">
    <source>
        <dbReference type="ARBA" id="ARBA00022917"/>
    </source>
</evidence>
<keyword evidence="4 11" id="KW-0396">Initiation factor</keyword>
<dbReference type="InterPro" id="IPR042529">
    <property type="entry name" value="IF_2B-like_C"/>
</dbReference>
<keyword evidence="5" id="KW-0648">Protein biosynthesis</keyword>
<evidence type="ECO:0000256" key="6">
    <source>
        <dbReference type="ARBA" id="ARBA00044208"/>
    </source>
</evidence>